<reference evidence="6 34" key="3">
    <citation type="journal article" date="2019" name="Nat. Med.">
        <title>A library of human gut bacterial isolates paired with longitudinal multiomics data enables mechanistic microbiome research.</title>
        <authorList>
            <person name="Poyet M."/>
            <person name="Groussin M."/>
            <person name="Gibbons S.M."/>
            <person name="Avila-Pacheco J."/>
            <person name="Jiang X."/>
            <person name="Kearney S.M."/>
            <person name="Perrotta A.R."/>
            <person name="Berdy B."/>
            <person name="Zhao S."/>
            <person name="Lieberman T.D."/>
            <person name="Swanson P.K."/>
            <person name="Smith M."/>
            <person name="Roesemann S."/>
            <person name="Alexander J.E."/>
            <person name="Rich S.A."/>
            <person name="Livny J."/>
            <person name="Vlamakis H."/>
            <person name="Clish C."/>
            <person name="Bullock K."/>
            <person name="Deik A."/>
            <person name="Scott J."/>
            <person name="Pierce K.A."/>
            <person name="Xavier R.J."/>
            <person name="Alm E.J."/>
        </authorList>
    </citation>
    <scope>NUCLEOTIDE SEQUENCE [LARGE SCALE GENOMIC DNA]</scope>
    <source>
        <strain evidence="6 34">BIOML-A11</strain>
    </source>
</reference>
<evidence type="ECO:0000313" key="20">
    <source>
        <dbReference type="EMBL" id="TYL56247.1"/>
    </source>
</evidence>
<dbReference type="Gene3D" id="3.40.630.30">
    <property type="match status" value="1"/>
</dbReference>
<dbReference type="EMBL" id="JAQLYE010000016">
    <property type="protein sequence ID" value="MDB8018362.1"/>
    <property type="molecule type" value="Genomic_DNA"/>
</dbReference>
<dbReference type="Proteomes" id="UP000283501">
    <property type="component" value="Unassembled WGS sequence"/>
</dbReference>
<dbReference type="InterPro" id="IPR000182">
    <property type="entry name" value="GNAT_dom"/>
</dbReference>
<proteinExistence type="predicted"/>
<dbReference type="CDD" id="cd04301">
    <property type="entry name" value="NAT_SF"/>
    <property type="match status" value="1"/>
</dbReference>
<protein>
    <submittedName>
        <fullName evidence="3 9">N-acetyltransferase</fullName>
    </submittedName>
    <submittedName>
        <fullName evidence="2">Ribosomal-protein-serine acetyltransferase</fullName>
        <ecNumber evidence="2">2.3.1.-</ecNumber>
    </submittedName>
</protein>
<keyword evidence="2" id="KW-0012">Acyltransferase</keyword>
<dbReference type="EMBL" id="QSTI01000011">
    <property type="protein sequence ID" value="RGM49396.1"/>
    <property type="molecule type" value="Genomic_DNA"/>
</dbReference>
<reference evidence="3" key="8">
    <citation type="submission" date="2021-10" db="EMBL/GenBank/DDBJ databases">
        <title>Collection of gut derived symbiotic bacterial strains cultured from healthy donors.</title>
        <authorList>
            <person name="Lin H."/>
            <person name="Littmann E."/>
            <person name="Kohout C."/>
            <person name="Pamer E.G."/>
        </authorList>
    </citation>
    <scope>NUCLEOTIDE SEQUENCE</scope>
    <source>
        <strain evidence="4">DFI.7.28A</strain>
        <strain evidence="3">DFI.9.42</strain>
    </source>
</reference>
<dbReference type="EMBL" id="QSEN01000009">
    <property type="protein sequence ID" value="RGZ75455.1"/>
    <property type="molecule type" value="Genomic_DNA"/>
</dbReference>
<evidence type="ECO:0000313" key="7">
    <source>
        <dbReference type="EMBL" id="NSC28087.1"/>
    </source>
</evidence>
<dbReference type="EMBL" id="VSTG01000023">
    <property type="protein sequence ID" value="TYL56247.1"/>
    <property type="molecule type" value="Genomic_DNA"/>
</dbReference>
<dbReference type="Proteomes" id="UP001197741">
    <property type="component" value="Unassembled WGS sequence"/>
</dbReference>
<dbReference type="EMBL" id="QRPB01000014">
    <property type="protein sequence ID" value="RHL77625.1"/>
    <property type="molecule type" value="Genomic_DNA"/>
</dbReference>
<evidence type="ECO:0000313" key="2">
    <source>
        <dbReference type="EMBL" id="CUN22393.1"/>
    </source>
</evidence>
<evidence type="ECO:0000313" key="6">
    <source>
        <dbReference type="EMBL" id="MSC61210.1"/>
    </source>
</evidence>
<dbReference type="Proteomes" id="UP000479563">
    <property type="component" value="Unassembled WGS sequence"/>
</dbReference>
<dbReference type="SUPFAM" id="SSF55729">
    <property type="entry name" value="Acyl-CoA N-acyltransferases (Nat)"/>
    <property type="match status" value="1"/>
</dbReference>
<dbReference type="InterPro" id="IPR051531">
    <property type="entry name" value="N-acetyltransferase"/>
</dbReference>
<dbReference type="AlphaFoldDB" id="A0A173V551"/>
<accession>A0A173V551</accession>
<reference evidence="22 23" key="2">
    <citation type="submission" date="2018-08" db="EMBL/GenBank/DDBJ databases">
        <title>A genome reference for cultivated species of the human gut microbiota.</title>
        <authorList>
            <person name="Zou Y."/>
            <person name="Xue W."/>
            <person name="Luo G."/>
        </authorList>
    </citation>
    <scope>NUCLEOTIDE SEQUENCE [LARGE SCALE GENOMIC DNA]</scope>
    <source>
        <strain evidence="12 27">AF06-19</strain>
        <strain evidence="11 28">AF17-27</strain>
        <strain evidence="19 24">AF36-2BH</strain>
        <strain evidence="18 26">AM26-2LB</strain>
        <strain evidence="17 29">AM30-13AC</strain>
        <strain evidence="16 31">AM36-3AA</strain>
        <strain evidence="15 32">AM44-1AT</strain>
        <strain evidence="14 25">AM48-7</strain>
        <strain evidence="13 30">AM54-25XD</strain>
        <strain evidence="10 23">OM08-12AT</strain>
        <strain evidence="9 22">TM10-3</strain>
    </source>
</reference>
<name>A0A173V551_9FIRM</name>
<dbReference type="EMBL" id="JAAIMP010000001">
    <property type="protein sequence ID" value="NSC75735.1"/>
    <property type="molecule type" value="Genomic_DNA"/>
</dbReference>
<evidence type="ECO:0000313" key="13">
    <source>
        <dbReference type="EMBL" id="RGZ18784.1"/>
    </source>
</evidence>
<dbReference type="EMBL" id="CYXM01000014">
    <property type="protein sequence ID" value="CUN22393.1"/>
    <property type="molecule type" value="Genomic_DNA"/>
</dbReference>
<dbReference type="Proteomes" id="UP000266698">
    <property type="component" value="Unassembled WGS sequence"/>
</dbReference>
<evidence type="ECO:0000313" key="5">
    <source>
        <dbReference type="EMBL" id="MDB8018362.1"/>
    </source>
</evidence>
<dbReference type="Proteomes" id="UP000286341">
    <property type="component" value="Unassembled WGS sequence"/>
</dbReference>
<dbReference type="Proteomes" id="UP000284835">
    <property type="component" value="Unassembled WGS sequence"/>
</dbReference>
<evidence type="ECO:0000313" key="16">
    <source>
        <dbReference type="EMBL" id="RHC39891.1"/>
    </source>
</evidence>
<evidence type="ECO:0000313" key="14">
    <source>
        <dbReference type="EMBL" id="RGZ75455.1"/>
    </source>
</evidence>
<dbReference type="EC" id="2.3.1.-" evidence="2"/>
<dbReference type="Proteomes" id="UP001212823">
    <property type="component" value="Unassembled WGS sequence"/>
</dbReference>
<evidence type="ECO:0000313" key="34">
    <source>
        <dbReference type="Proteomes" id="UP000479563"/>
    </source>
</evidence>
<evidence type="ECO:0000313" key="23">
    <source>
        <dbReference type="Proteomes" id="UP000260717"/>
    </source>
</evidence>
<dbReference type="OrthoDB" id="9785602at2"/>
<evidence type="ECO:0000313" key="24">
    <source>
        <dbReference type="Proteomes" id="UP000266698"/>
    </source>
</evidence>
<dbReference type="Proteomes" id="UP000095673">
    <property type="component" value="Unassembled WGS sequence"/>
</dbReference>
<evidence type="ECO:0000313" key="12">
    <source>
        <dbReference type="EMBL" id="RGW86002.1"/>
    </source>
</evidence>
<dbReference type="InterPro" id="IPR016181">
    <property type="entry name" value="Acyl_CoA_acyltransferase"/>
</dbReference>
<evidence type="ECO:0000313" key="21">
    <source>
        <dbReference type="Proteomes" id="UP000095673"/>
    </source>
</evidence>
<dbReference type="Proteomes" id="UP000283683">
    <property type="component" value="Unassembled WGS sequence"/>
</dbReference>
<dbReference type="Proteomes" id="UP001197684">
    <property type="component" value="Unassembled WGS sequence"/>
</dbReference>
<dbReference type="EMBL" id="JAJCJQ010000004">
    <property type="protein sequence ID" value="MCB6960197.1"/>
    <property type="molecule type" value="Genomic_DNA"/>
</dbReference>
<organism evidence="2 21">
    <name type="scientific">Agathobacter rectalis</name>
    <dbReference type="NCBI Taxonomy" id="39491"/>
    <lineage>
        <taxon>Bacteria</taxon>
        <taxon>Bacillati</taxon>
        <taxon>Bacillota</taxon>
        <taxon>Clostridia</taxon>
        <taxon>Lachnospirales</taxon>
        <taxon>Lachnospiraceae</taxon>
        <taxon>Agathobacter</taxon>
    </lineage>
</organism>
<evidence type="ECO:0000313" key="15">
    <source>
        <dbReference type="EMBL" id="RHA15232.1"/>
    </source>
</evidence>
<dbReference type="EMBL" id="JAAILW010000027">
    <property type="protein sequence ID" value="NSC28087.1"/>
    <property type="molecule type" value="Genomic_DNA"/>
</dbReference>
<reference evidence="7" key="6">
    <citation type="journal article" date="2020" name="Cell Host Microbe">
        <title>Functional and Genomic Variation between Human-Derived Isolates of Lachnospiraceae Reveals Inter- and Intra-Species Diversity.</title>
        <authorList>
            <person name="Sorbara M.T."/>
            <person name="Littmann E.R."/>
            <person name="Fontana E."/>
            <person name="Moody T.U."/>
            <person name="Kohout C.E."/>
            <person name="Gjonbalaj M."/>
            <person name="Eaton V."/>
            <person name="Seok R."/>
            <person name="Leiner I.M."/>
            <person name="Pamer E.G."/>
        </authorList>
    </citation>
    <scope>NUCLEOTIDE SEQUENCE</scope>
    <source>
        <strain evidence="8">MSK.16.45</strain>
        <strain evidence="7">MSK.17.79</strain>
    </source>
</reference>
<evidence type="ECO:0000313" key="17">
    <source>
        <dbReference type="EMBL" id="RHD94007.1"/>
    </source>
</evidence>
<reference evidence="2 21" key="1">
    <citation type="submission" date="2015-09" db="EMBL/GenBank/DDBJ databases">
        <authorList>
            <consortium name="Pathogen Informatics"/>
        </authorList>
    </citation>
    <scope>NUCLEOTIDE SEQUENCE [LARGE SCALE GENOMIC DNA]</scope>
    <source>
        <strain evidence="2 21">2789STDY5834968</strain>
    </source>
</reference>
<reference evidence="20 33" key="5">
    <citation type="submission" date="2019-09" db="EMBL/GenBank/DDBJ databases">
        <title>Strain-level analysis of Eubacterium rectale using genomes from metagenomes.</title>
        <authorList>
            <person name="Karcher N."/>
            <person name="Segata N."/>
        </authorList>
    </citation>
    <scope>NUCLEOTIDE SEQUENCE [LARGE SCALE GENOMIC DNA]</scope>
    <source>
        <strain evidence="20 33">L2-21</strain>
    </source>
</reference>
<dbReference type="Proteomes" id="UP000283765">
    <property type="component" value="Unassembled WGS sequence"/>
</dbReference>
<feature type="domain" description="N-acetyltransferase" evidence="1">
    <location>
        <begin position="2"/>
        <end position="171"/>
    </location>
</feature>
<dbReference type="Pfam" id="PF13302">
    <property type="entry name" value="Acetyltransf_3"/>
    <property type="match status" value="1"/>
</dbReference>
<evidence type="ECO:0000313" key="33">
    <source>
        <dbReference type="Proteomes" id="UP000324325"/>
    </source>
</evidence>
<dbReference type="Proteomes" id="UP001193756">
    <property type="component" value="Unassembled WGS sequence"/>
</dbReference>
<evidence type="ECO:0000313" key="31">
    <source>
        <dbReference type="Proteomes" id="UP000286104"/>
    </source>
</evidence>
<evidence type="ECO:0000313" key="18">
    <source>
        <dbReference type="EMBL" id="RHF00878.1"/>
    </source>
</evidence>
<dbReference type="PROSITE" id="PS51186">
    <property type="entry name" value="GNAT"/>
    <property type="match status" value="1"/>
</dbReference>
<sequence>MMKIETERLYIRHFVNEDASICFEGWGTDEHLGDFIMGYPMNMDQMNSFVNAMVKNTNAWVIVEKESGACIGYISFDIPYQELRIGEIGYVIGEKWHGKGYGTEAVKKMISEYLSKDRLYLIEAKCNIDNKPSLNLLEKVGFIKDGVLRKRRIDKNTGEYRDLVVYSITTNDK</sequence>
<dbReference type="Proteomes" id="UP000285209">
    <property type="component" value="Unassembled WGS sequence"/>
</dbReference>
<evidence type="ECO:0000313" key="27">
    <source>
        <dbReference type="Proteomes" id="UP000283683"/>
    </source>
</evidence>
<evidence type="ECO:0000313" key="29">
    <source>
        <dbReference type="Proteomes" id="UP000284835"/>
    </source>
</evidence>
<evidence type="ECO:0000313" key="4">
    <source>
        <dbReference type="EMBL" id="MCB6960197.1"/>
    </source>
</evidence>
<evidence type="ECO:0000313" key="26">
    <source>
        <dbReference type="Proteomes" id="UP000283501"/>
    </source>
</evidence>
<dbReference type="EMBL" id="WKQP01000028">
    <property type="protein sequence ID" value="MSC61210.1"/>
    <property type="molecule type" value="Genomic_DNA"/>
</dbReference>
<dbReference type="Proteomes" id="UP001193670">
    <property type="component" value="Unassembled WGS sequence"/>
</dbReference>
<dbReference type="Proteomes" id="UP000260717">
    <property type="component" value="Unassembled WGS sequence"/>
</dbReference>
<dbReference type="GO" id="GO:0016747">
    <property type="term" value="F:acyltransferase activity, transferring groups other than amino-acyl groups"/>
    <property type="evidence" value="ECO:0007669"/>
    <property type="project" value="InterPro"/>
</dbReference>
<evidence type="ECO:0000313" key="10">
    <source>
        <dbReference type="EMBL" id="RGM49396.1"/>
    </source>
</evidence>
<evidence type="ECO:0000313" key="28">
    <source>
        <dbReference type="Proteomes" id="UP000283765"/>
    </source>
</evidence>
<dbReference type="EMBL" id="QSOB01000012">
    <property type="protein sequence ID" value="RGI67468.1"/>
    <property type="molecule type" value="Genomic_DNA"/>
</dbReference>
<evidence type="ECO:0000313" key="32">
    <source>
        <dbReference type="Proteomes" id="UP000286341"/>
    </source>
</evidence>
<dbReference type="EMBL" id="QSKY01000028">
    <property type="protein sequence ID" value="RHF00878.1"/>
    <property type="molecule type" value="Genomic_DNA"/>
</dbReference>
<dbReference type="Proteomes" id="UP000324325">
    <property type="component" value="Unassembled WGS sequence"/>
</dbReference>
<evidence type="ECO:0000313" key="8">
    <source>
        <dbReference type="EMBL" id="NSC75735.1"/>
    </source>
</evidence>
<evidence type="ECO:0000313" key="3">
    <source>
        <dbReference type="EMBL" id="MCB6937778.1"/>
    </source>
</evidence>
<dbReference type="EMBL" id="QSJS01000010">
    <property type="protein sequence ID" value="RHD94007.1"/>
    <property type="molecule type" value="Genomic_DNA"/>
</dbReference>
<dbReference type="EMBL" id="QRXR01000012">
    <property type="protein sequence ID" value="RGU24749.1"/>
    <property type="molecule type" value="Genomic_DNA"/>
</dbReference>
<evidence type="ECO:0000259" key="1">
    <source>
        <dbReference type="PROSITE" id="PS51186"/>
    </source>
</evidence>
<dbReference type="Proteomes" id="UP000286104">
    <property type="component" value="Unassembled WGS sequence"/>
</dbReference>
<evidence type="ECO:0000313" key="11">
    <source>
        <dbReference type="EMBL" id="RGU24749.1"/>
    </source>
</evidence>
<dbReference type="EMBL" id="QSFB01000004">
    <property type="protein sequence ID" value="RHA15232.1"/>
    <property type="molecule type" value="Genomic_DNA"/>
</dbReference>
<gene>
    <name evidence="2" type="primary">rimL</name>
    <name evidence="19" type="ORF">DW001_11275</name>
    <name evidence="18" type="ORF">DW703_14415</name>
    <name evidence="17" type="ORF">DW775_08865</name>
    <name evidence="16" type="ORF">DW848_06260</name>
    <name evidence="15" type="ORF">DW948_04295</name>
    <name evidence="14" type="ORF">DW975_06780</name>
    <name evidence="12" type="ORF">DWV45_11485</name>
    <name evidence="11" type="ORF">DWW89_08995</name>
    <name evidence="13" type="ORF">DXA03_07200</name>
    <name evidence="10" type="ORF">DXC13_08175</name>
    <name evidence="9" type="ORF">DXD95_09170</name>
    <name evidence="2" type="ORF">ERS852580_02651</name>
    <name evidence="20" type="ORF">FYL37_13745</name>
    <name evidence="8" type="ORF">G4312_00195</name>
    <name evidence="7" type="ORF">G4319_12250</name>
    <name evidence="6" type="ORF">GKE07_13625</name>
    <name evidence="3" type="ORF">LIZ56_05040</name>
    <name evidence="4" type="ORF">LIZ82_04735</name>
    <name evidence="5" type="ORF">PNE45_09995</name>
</gene>
<dbReference type="PANTHER" id="PTHR43792">
    <property type="entry name" value="GNAT FAMILY, PUTATIVE (AFU_ORTHOLOGUE AFUA_3G00765)-RELATED-RELATED"/>
    <property type="match status" value="1"/>
</dbReference>
<reference evidence="20 33" key="4">
    <citation type="submission" date="2019-08" db="EMBL/GenBank/DDBJ databases">
        <authorList>
            <person name="Duncan S."/>
            <person name="Walker A."/>
        </authorList>
    </citation>
    <scope>NUCLEOTIDE SEQUENCE [LARGE SCALE GENOMIC DNA]</scope>
    <source>
        <strain evidence="20 33">L2-21</strain>
    </source>
</reference>
<reference evidence="5" key="9">
    <citation type="submission" date="2023-01" db="EMBL/GenBank/DDBJ databases">
        <title>Human gut microbiome strain richness.</title>
        <authorList>
            <person name="Chen-Liaw A."/>
        </authorList>
    </citation>
    <scope>NUCLEOTIDE SEQUENCE</scope>
    <source>
        <strain evidence="5">1001283st1_D2_1001283B150209_150212</strain>
    </source>
</reference>
<evidence type="ECO:0000313" key="25">
    <source>
        <dbReference type="Proteomes" id="UP000283431"/>
    </source>
</evidence>
<evidence type="ECO:0000313" key="19">
    <source>
        <dbReference type="EMBL" id="RHL77625.1"/>
    </source>
</evidence>
<evidence type="ECO:0000313" key="30">
    <source>
        <dbReference type="Proteomes" id="UP000285209"/>
    </source>
</evidence>
<dbReference type="RefSeq" id="WP_012741309.1">
    <property type="nucleotide sequence ID" value="NZ_CP143948.1"/>
</dbReference>
<dbReference type="EMBL" id="JAJCJK010000005">
    <property type="protein sequence ID" value="MCB6937778.1"/>
    <property type="molecule type" value="Genomic_DNA"/>
</dbReference>
<dbReference type="Proteomes" id="UP000283431">
    <property type="component" value="Unassembled WGS sequence"/>
</dbReference>
<dbReference type="EMBL" id="QSAZ01000012">
    <property type="protein sequence ID" value="RGW86002.1"/>
    <property type="molecule type" value="Genomic_DNA"/>
</dbReference>
<reference evidence="7" key="7">
    <citation type="submission" date="2020-02" db="EMBL/GenBank/DDBJ databases">
        <authorList>
            <person name="Littmann E."/>
            <person name="Sorbara M."/>
        </authorList>
    </citation>
    <scope>NUCLEOTIDE SEQUENCE</scope>
    <source>
        <strain evidence="8">MSK.16.45</strain>
        <strain evidence="7">MSK.17.79</strain>
    </source>
</reference>
<dbReference type="EMBL" id="QSHU01000006">
    <property type="protein sequence ID" value="RHC39891.1"/>
    <property type="molecule type" value="Genomic_DNA"/>
</dbReference>
<keyword evidence="2" id="KW-0808">Transferase</keyword>
<dbReference type="EMBL" id="QSDV01000009">
    <property type="protein sequence ID" value="RGZ18784.1"/>
    <property type="molecule type" value="Genomic_DNA"/>
</dbReference>
<evidence type="ECO:0000313" key="22">
    <source>
        <dbReference type="Proteomes" id="UP000260642"/>
    </source>
</evidence>
<evidence type="ECO:0000313" key="9">
    <source>
        <dbReference type="EMBL" id="RGI67468.1"/>
    </source>
</evidence>
<dbReference type="Proteomes" id="UP000260642">
    <property type="component" value="Unassembled WGS sequence"/>
</dbReference>